<feature type="domain" description="SCP" evidence="1">
    <location>
        <begin position="5"/>
        <end position="118"/>
    </location>
</feature>
<dbReference type="SUPFAM" id="SSF55797">
    <property type="entry name" value="PR-1-like"/>
    <property type="match status" value="1"/>
</dbReference>
<dbReference type="OrthoDB" id="5872317at2759"/>
<comment type="caution">
    <text evidence="2">The sequence shown here is derived from an EMBL/GenBank/DDBJ whole genome shotgun (WGS) entry which is preliminary data.</text>
</comment>
<reference evidence="2 3" key="1">
    <citation type="submission" date="2014-10" db="EMBL/GenBank/DDBJ databases">
        <title>Draft genome of the hookworm Ancylostoma caninum.</title>
        <authorList>
            <person name="Mitreva M."/>
        </authorList>
    </citation>
    <scope>NUCLEOTIDE SEQUENCE [LARGE SCALE GENOMIC DNA]</scope>
    <source>
        <strain evidence="2 3">Baltimore</strain>
    </source>
</reference>
<dbReference type="AlphaFoldDB" id="A0A368GYP7"/>
<dbReference type="Pfam" id="PF00188">
    <property type="entry name" value="CAP"/>
    <property type="match status" value="1"/>
</dbReference>
<proteinExistence type="predicted"/>
<sequence>MLLQSYDCSLEGLAMTIVSDCPSKPTLTFVPATKSVNYAVKRAVNAEPADDNEYATILGEAVEEWLDYQYEAVLDKNVTYEDEAMVPYANIIYNNTISVGCSTLYCANKKRTATACIYSAKPKLGEPLYTHAKTGTKCDPAKKHCAKAIKGAKCQDSSDQNTEGLCFTDLKEVPPVKP</sequence>
<dbReference type="Gene3D" id="3.40.33.10">
    <property type="entry name" value="CAP"/>
    <property type="match status" value="1"/>
</dbReference>
<evidence type="ECO:0000259" key="1">
    <source>
        <dbReference type="Pfam" id="PF00188"/>
    </source>
</evidence>
<name>A0A368GYP7_ANCCA</name>
<gene>
    <name evidence="2" type="ORF">ANCCAN_05485</name>
</gene>
<protein>
    <recommendedName>
        <fullName evidence="1">SCP domain-containing protein</fullName>
    </recommendedName>
</protein>
<dbReference type="Proteomes" id="UP000252519">
    <property type="component" value="Unassembled WGS sequence"/>
</dbReference>
<accession>A0A368GYP7</accession>
<organism evidence="2 3">
    <name type="scientific">Ancylostoma caninum</name>
    <name type="common">Dog hookworm</name>
    <dbReference type="NCBI Taxonomy" id="29170"/>
    <lineage>
        <taxon>Eukaryota</taxon>
        <taxon>Metazoa</taxon>
        <taxon>Ecdysozoa</taxon>
        <taxon>Nematoda</taxon>
        <taxon>Chromadorea</taxon>
        <taxon>Rhabditida</taxon>
        <taxon>Rhabditina</taxon>
        <taxon>Rhabditomorpha</taxon>
        <taxon>Strongyloidea</taxon>
        <taxon>Ancylostomatidae</taxon>
        <taxon>Ancylostomatinae</taxon>
        <taxon>Ancylostoma</taxon>
    </lineage>
</organism>
<keyword evidence="3" id="KW-1185">Reference proteome</keyword>
<dbReference type="InterPro" id="IPR014044">
    <property type="entry name" value="CAP_dom"/>
</dbReference>
<dbReference type="InterPro" id="IPR035940">
    <property type="entry name" value="CAP_sf"/>
</dbReference>
<evidence type="ECO:0000313" key="2">
    <source>
        <dbReference type="EMBL" id="RCN48489.1"/>
    </source>
</evidence>
<dbReference type="EMBL" id="JOJR01000046">
    <property type="protein sequence ID" value="RCN48489.1"/>
    <property type="molecule type" value="Genomic_DNA"/>
</dbReference>
<evidence type="ECO:0000313" key="3">
    <source>
        <dbReference type="Proteomes" id="UP000252519"/>
    </source>
</evidence>